<organism evidence="11 12">
    <name type="scientific">Syphacia muris</name>
    <dbReference type="NCBI Taxonomy" id="451379"/>
    <lineage>
        <taxon>Eukaryota</taxon>
        <taxon>Metazoa</taxon>
        <taxon>Ecdysozoa</taxon>
        <taxon>Nematoda</taxon>
        <taxon>Chromadorea</taxon>
        <taxon>Rhabditida</taxon>
        <taxon>Spirurina</taxon>
        <taxon>Oxyuridomorpha</taxon>
        <taxon>Oxyuroidea</taxon>
        <taxon>Oxyuridae</taxon>
        <taxon>Syphacia</taxon>
    </lineage>
</organism>
<dbReference type="SMART" id="SM00739">
    <property type="entry name" value="KOW"/>
    <property type="match status" value="1"/>
</dbReference>
<dbReference type="PROSITE" id="PS01107">
    <property type="entry name" value="RIBOSOMAL_L27E"/>
    <property type="match status" value="1"/>
</dbReference>
<dbReference type="Proteomes" id="UP000046393">
    <property type="component" value="Unplaced"/>
</dbReference>
<sequence>MTKRRPSNKKPVGVNASLGNSLVNERRQASKSHILTKFHEDGYTGDSLPDSKSKKNVKSVTQESSLEEFLSKVDLAETNFTAEREDVKFIEQSTSSVVPTKLDVTSKLELQKKYSQRLKIPRRPPKDTWNSAEELSKLENESFLEWRRNIAELQQVDGLVLTPFERNLELWKQLWRVVEQSDIVVQVIVDARNPLLFRNVDLEKYVNECGPAKKNIMSALSSKTTSDSSDSASQVVPSESDFSDNNSVKEGAVHEIPFLHTSVELINLFKSRVGSSSSSEYARSPIVVGMVGYPNVGKSSTINRILGKKKVSVSATPGKTLHLQTLVVDKELTLCDCPGLVMPSFALNRDAMLLNGILPADQMRECFGPIGLLASRIPRKCFELMYSVMLPPPAEHEDPNRSPTAHEVLVSVAFMRGFMSAAGIPDCSRAARMIVKDVANGKVKWVAAPPHVPQDEFDQYTYSQFLTDRNIKDSSKKGDVVLKQLEKRHLLCSTGVTVKNVDEQFFSLSQSEAHIVQSNTMYSKNYKHIADNGKLLKKRKKEKLRRVSLVPSKSQKDITMGKIMKSGKVVLVLSGRFAGRKAIIVKAYDEGSSDRAYSHALIAGIDKYPRRVKKGMGKKKIANRSQLRPFVGVASYSNLLPTRYSVDITLDKNFVNKEALKEPGKKALAKSEIKKKFEERYKIGKSKWFFTKLRF</sequence>
<dbReference type="InterPro" id="IPR005824">
    <property type="entry name" value="KOW"/>
</dbReference>
<evidence type="ECO:0000256" key="8">
    <source>
        <dbReference type="RuleBase" id="RU000575"/>
    </source>
</evidence>
<dbReference type="GO" id="GO:0005840">
    <property type="term" value="C:ribosome"/>
    <property type="evidence" value="ECO:0007669"/>
    <property type="project" value="UniProtKB-KW"/>
</dbReference>
<reference evidence="12" key="1">
    <citation type="submission" date="2017-02" db="UniProtKB">
        <authorList>
            <consortium name="WormBaseParasite"/>
        </authorList>
    </citation>
    <scope>IDENTIFICATION</scope>
</reference>
<dbReference type="SUPFAM" id="SSF52540">
    <property type="entry name" value="P-loop containing nucleoside triphosphate hydrolases"/>
    <property type="match status" value="1"/>
</dbReference>
<dbReference type="GO" id="GO:0000054">
    <property type="term" value="P:ribosomal subunit export from nucleus"/>
    <property type="evidence" value="ECO:0007669"/>
    <property type="project" value="TreeGrafter"/>
</dbReference>
<dbReference type="GO" id="GO:0006412">
    <property type="term" value="P:translation"/>
    <property type="evidence" value="ECO:0007669"/>
    <property type="project" value="InterPro"/>
</dbReference>
<feature type="region of interest" description="Disordered" evidence="9">
    <location>
        <begin position="1"/>
        <end position="59"/>
    </location>
</feature>
<keyword evidence="6" id="KW-0342">GTP-binding</keyword>
<dbReference type="GO" id="GO:0005525">
    <property type="term" value="F:GTP binding"/>
    <property type="evidence" value="ECO:0007669"/>
    <property type="project" value="UniProtKB-KW"/>
</dbReference>
<evidence type="ECO:0000256" key="2">
    <source>
        <dbReference type="ARBA" id="ARBA00022490"/>
    </source>
</evidence>
<evidence type="ECO:0000256" key="4">
    <source>
        <dbReference type="ARBA" id="ARBA00022801"/>
    </source>
</evidence>
<evidence type="ECO:0000256" key="7">
    <source>
        <dbReference type="ARBA" id="ARBA00023274"/>
    </source>
</evidence>
<dbReference type="PANTHER" id="PTHR45709">
    <property type="entry name" value="LARGE SUBUNIT GTPASE 1 HOMOLOG-RELATED"/>
    <property type="match status" value="1"/>
</dbReference>
<proteinExistence type="inferred from homology"/>
<dbReference type="Pfam" id="PF01777">
    <property type="entry name" value="Ribosomal_L27e"/>
    <property type="match status" value="1"/>
</dbReference>
<evidence type="ECO:0000256" key="5">
    <source>
        <dbReference type="ARBA" id="ARBA00022980"/>
    </source>
</evidence>
<keyword evidence="4" id="KW-0378">Hydrolase</keyword>
<evidence type="ECO:0000313" key="11">
    <source>
        <dbReference type="Proteomes" id="UP000046393"/>
    </source>
</evidence>
<dbReference type="InterPro" id="IPR027417">
    <property type="entry name" value="P-loop_NTPase"/>
</dbReference>
<evidence type="ECO:0000256" key="6">
    <source>
        <dbReference type="ARBA" id="ARBA00023134"/>
    </source>
</evidence>
<dbReference type="InterPro" id="IPR006073">
    <property type="entry name" value="GTP-bd"/>
</dbReference>
<comment type="similarity">
    <text evidence="1 8">Belongs to the eukaryotic ribosomal protein eL27 family.</text>
</comment>
<dbReference type="Pfam" id="PF01926">
    <property type="entry name" value="MMR_HSR1"/>
    <property type="match status" value="1"/>
</dbReference>
<dbReference type="GO" id="GO:0005829">
    <property type="term" value="C:cytosol"/>
    <property type="evidence" value="ECO:0007669"/>
    <property type="project" value="TreeGrafter"/>
</dbReference>
<dbReference type="InterPro" id="IPR008991">
    <property type="entry name" value="Translation_prot_SH3-like_sf"/>
</dbReference>
<evidence type="ECO:0000256" key="3">
    <source>
        <dbReference type="ARBA" id="ARBA00022741"/>
    </source>
</evidence>
<dbReference type="Gene3D" id="3.40.50.300">
    <property type="entry name" value="P-loop containing nucleotide triphosphate hydrolases"/>
    <property type="match status" value="1"/>
</dbReference>
<evidence type="ECO:0000256" key="9">
    <source>
        <dbReference type="SAM" id="MobiDB-lite"/>
    </source>
</evidence>
<dbReference type="CDD" id="cd01857">
    <property type="entry name" value="HSR1_MMR1"/>
    <property type="match status" value="1"/>
</dbReference>
<dbReference type="AlphaFoldDB" id="A0A0N5AVM3"/>
<dbReference type="SUPFAM" id="SSF50104">
    <property type="entry name" value="Translation proteins SH3-like domain"/>
    <property type="match status" value="1"/>
</dbReference>
<keyword evidence="11" id="KW-1185">Reference proteome</keyword>
<dbReference type="GO" id="GO:0003735">
    <property type="term" value="F:structural constituent of ribosome"/>
    <property type="evidence" value="ECO:0007669"/>
    <property type="project" value="InterPro"/>
</dbReference>
<feature type="compositionally biased region" description="Low complexity" evidence="9">
    <location>
        <begin position="221"/>
        <end position="240"/>
    </location>
</feature>
<evidence type="ECO:0000313" key="12">
    <source>
        <dbReference type="WBParaSite" id="SMUV_0000894701-mRNA-1"/>
    </source>
</evidence>
<dbReference type="InterPro" id="IPR001141">
    <property type="entry name" value="Ribosomal_eL27"/>
</dbReference>
<dbReference type="GO" id="GO:1990904">
    <property type="term" value="C:ribonucleoprotein complex"/>
    <property type="evidence" value="ECO:0007669"/>
    <property type="project" value="UniProtKB-KW"/>
</dbReference>
<evidence type="ECO:0000259" key="10">
    <source>
        <dbReference type="SMART" id="SM00739"/>
    </source>
</evidence>
<dbReference type="Pfam" id="PF00467">
    <property type="entry name" value="KOW"/>
    <property type="match status" value="1"/>
</dbReference>
<keyword evidence="5 8" id="KW-0689">Ribosomal protein</keyword>
<dbReference type="Gene3D" id="2.30.30.770">
    <property type="match status" value="1"/>
</dbReference>
<dbReference type="InterPro" id="IPR018262">
    <property type="entry name" value="Ribosomal_eL27_CS"/>
</dbReference>
<protein>
    <recommendedName>
        <fullName evidence="8">60S ribosomal protein L27</fullName>
    </recommendedName>
</protein>
<keyword evidence="2" id="KW-0963">Cytoplasm</keyword>
<dbReference type="STRING" id="451379.A0A0N5AVM3"/>
<accession>A0A0N5AVM3</accession>
<dbReference type="GO" id="GO:0003924">
    <property type="term" value="F:GTPase activity"/>
    <property type="evidence" value="ECO:0007669"/>
    <property type="project" value="InterPro"/>
</dbReference>
<dbReference type="CDD" id="cd06090">
    <property type="entry name" value="KOW_RPL27"/>
    <property type="match status" value="1"/>
</dbReference>
<dbReference type="WBParaSite" id="SMUV_0000894701-mRNA-1">
    <property type="protein sequence ID" value="SMUV_0000894701-mRNA-1"/>
    <property type="gene ID" value="SMUV_0000894701"/>
</dbReference>
<feature type="region of interest" description="Disordered" evidence="9">
    <location>
        <begin position="221"/>
        <end position="246"/>
    </location>
</feature>
<dbReference type="FunFam" id="2.30.30.770:FF:000001">
    <property type="entry name" value="60S ribosomal protein L27"/>
    <property type="match status" value="1"/>
</dbReference>
<dbReference type="InterPro" id="IPR043358">
    <property type="entry name" value="GNL1-like"/>
</dbReference>
<evidence type="ECO:0000256" key="1">
    <source>
        <dbReference type="ARBA" id="ARBA00009124"/>
    </source>
</evidence>
<dbReference type="InterPro" id="IPR038655">
    <property type="entry name" value="Ribosomal_eL27_sf"/>
</dbReference>
<dbReference type="InterPro" id="IPR041991">
    <property type="entry name" value="Ribosomal_eL27_KOW"/>
</dbReference>
<keyword evidence="7 8" id="KW-0687">Ribonucleoprotein</keyword>
<keyword evidence="3" id="KW-0547">Nucleotide-binding</keyword>
<feature type="domain" description="KOW" evidence="10">
    <location>
        <begin position="563"/>
        <end position="590"/>
    </location>
</feature>
<name>A0A0N5AVM3_9BILA</name>
<dbReference type="PANTHER" id="PTHR45709:SF2">
    <property type="entry name" value="LARGE SUBUNIT GTPASE 1 HOMOLOG"/>
    <property type="match status" value="1"/>
</dbReference>